<name>A0A6A5BTG7_NAEFO</name>
<sequence length="139" mass="15951">MSEDSPRDVFYNLAQFMSGFSHAANMSRMRGNSNNRMLMDDDDFFIPDHLIDQDSTTNNGRQRRIIFMNSGSSLLESLALQNNAITINPRNESFALNNAKQLPRAQNLAYDEEPTKFVDNPYAKDKLVDAKILELRRFV</sequence>
<proteinExistence type="predicted"/>
<comment type="caution">
    <text evidence="1">The sequence shown here is derived from an EMBL/GenBank/DDBJ whole genome shotgun (WGS) entry which is preliminary data.</text>
</comment>
<dbReference type="Proteomes" id="UP000444721">
    <property type="component" value="Unassembled WGS sequence"/>
</dbReference>
<dbReference type="VEuPathDB" id="AmoebaDB:FDP41_013701"/>
<reference evidence="1 2" key="1">
    <citation type="journal article" date="2019" name="Sci. Rep.">
        <title>Nanopore sequencing improves the draft genome of the human pathogenic amoeba Naegleria fowleri.</title>
        <authorList>
            <person name="Liechti N."/>
            <person name="Schurch N."/>
            <person name="Bruggmann R."/>
            <person name="Wittwer M."/>
        </authorList>
    </citation>
    <scope>NUCLEOTIDE SEQUENCE [LARGE SCALE GENOMIC DNA]</scope>
    <source>
        <strain evidence="1 2">ATCC 30894</strain>
    </source>
</reference>
<evidence type="ECO:0000313" key="2">
    <source>
        <dbReference type="Proteomes" id="UP000444721"/>
    </source>
</evidence>
<dbReference type="VEuPathDB" id="AmoebaDB:NfTy_027040"/>
<dbReference type="AlphaFoldDB" id="A0A6A5BTG7"/>
<gene>
    <name evidence="1" type="ORF">FDP41_013701</name>
</gene>
<dbReference type="OrthoDB" id="10383187at2759"/>
<organism evidence="1 2">
    <name type="scientific">Naegleria fowleri</name>
    <name type="common">Brain eating amoeba</name>
    <dbReference type="NCBI Taxonomy" id="5763"/>
    <lineage>
        <taxon>Eukaryota</taxon>
        <taxon>Discoba</taxon>
        <taxon>Heterolobosea</taxon>
        <taxon>Tetramitia</taxon>
        <taxon>Eutetramitia</taxon>
        <taxon>Vahlkampfiidae</taxon>
        <taxon>Naegleria</taxon>
    </lineage>
</organism>
<dbReference type="EMBL" id="VFQX01000019">
    <property type="protein sequence ID" value="KAF0980487.1"/>
    <property type="molecule type" value="Genomic_DNA"/>
</dbReference>
<dbReference type="GeneID" id="68120916"/>
<evidence type="ECO:0000313" key="1">
    <source>
        <dbReference type="EMBL" id="KAF0980487.1"/>
    </source>
</evidence>
<accession>A0A6A5BTG7</accession>
<keyword evidence="2" id="KW-1185">Reference proteome</keyword>
<dbReference type="VEuPathDB" id="AmoebaDB:NF0043870"/>
<dbReference type="RefSeq" id="XP_044565200.1">
    <property type="nucleotide sequence ID" value="XM_044704361.1"/>
</dbReference>
<protein>
    <submittedName>
        <fullName evidence="1">Uncharacterized protein</fullName>
    </submittedName>
</protein>